<evidence type="ECO:0000259" key="8">
    <source>
        <dbReference type="Pfam" id="PF05738"/>
    </source>
</evidence>
<feature type="domain" description="CNA-B" evidence="8">
    <location>
        <begin position="1031"/>
        <end position="1119"/>
    </location>
</feature>
<dbReference type="InterPro" id="IPR008454">
    <property type="entry name" value="Collagen-bd_Cna-like_B-typ_dom"/>
</dbReference>
<evidence type="ECO:0000256" key="5">
    <source>
        <dbReference type="ARBA" id="ARBA00023088"/>
    </source>
</evidence>
<organism evidence="11 12">
    <name type="scientific">Parvimonas micra</name>
    <dbReference type="NCBI Taxonomy" id="33033"/>
    <lineage>
        <taxon>Bacteria</taxon>
        <taxon>Bacillati</taxon>
        <taxon>Bacillota</taxon>
        <taxon>Tissierellia</taxon>
        <taxon>Tissierellales</taxon>
        <taxon>Peptoniphilaceae</taxon>
        <taxon>Parvimonas</taxon>
    </lineage>
</organism>
<evidence type="ECO:0000256" key="2">
    <source>
        <dbReference type="ARBA" id="ARBA00022512"/>
    </source>
</evidence>
<evidence type="ECO:0000256" key="7">
    <source>
        <dbReference type="SAM" id="Phobius"/>
    </source>
</evidence>
<dbReference type="Gene3D" id="2.60.40.1140">
    <property type="entry name" value="Collagen-binding surface protein Cna, B-type domain"/>
    <property type="match status" value="11"/>
</dbReference>
<feature type="domain" description="SDR-like Ig" evidence="10">
    <location>
        <begin position="164"/>
        <end position="257"/>
    </location>
</feature>
<keyword evidence="3" id="KW-0964">Secreted</keyword>
<feature type="domain" description="CNA-B" evidence="8">
    <location>
        <begin position="649"/>
        <end position="737"/>
    </location>
</feature>
<keyword evidence="7" id="KW-0472">Membrane</keyword>
<dbReference type="CDD" id="cd00222">
    <property type="entry name" value="CollagenBindB"/>
    <property type="match status" value="11"/>
</dbReference>
<keyword evidence="4" id="KW-0732">Signal</keyword>
<gene>
    <name evidence="11" type="ORF">NM222_00165</name>
</gene>
<evidence type="ECO:0000313" key="12">
    <source>
        <dbReference type="Proteomes" id="UP001210690"/>
    </source>
</evidence>
<comment type="subcellular location">
    <subcellularLocation>
        <location evidence="1">Secreted</location>
        <location evidence="1">Cell wall</location>
        <topology evidence="1">Peptidoglycan-anchor</topology>
    </subcellularLocation>
</comment>
<reference evidence="11" key="1">
    <citation type="submission" date="2022-07" db="EMBL/GenBank/DDBJ databases">
        <title>Parvimonas micra travels from the subgingival sulcus of the human oral cavity to the colorectal adenocarcinoma.</title>
        <authorList>
            <person name="Conde-Perez K."/>
            <person name="Buetas E."/>
            <person name="Aja-Macaya P."/>
            <person name="Martin-De Arribas E."/>
            <person name="Iglesias-Corras I."/>
            <person name="Trigo-Tasende N."/>
            <person name="Nasser-Ali M."/>
            <person name="Estevez L.S."/>
            <person name="Rumbo-Feal S."/>
            <person name="Otero-Alen B."/>
            <person name="Noguera J.F."/>
            <person name="Concha A."/>
            <person name="Pardinas-Lopez S."/>
            <person name="Carda-Dieguez M."/>
            <person name="Gomez-Randulfe I."/>
            <person name="Martinez-Lago N."/>
            <person name="Ladra S."/>
            <person name="Aparicio L.A."/>
            <person name="Bou G."/>
            <person name="Mira A."/>
            <person name="Vallejo J.A."/>
            <person name="Poza M."/>
        </authorList>
    </citation>
    <scope>NUCLEOTIDE SEQUENCE</scope>
    <source>
        <strain evidence="11">PM102KC-G-1</strain>
    </source>
</reference>
<evidence type="ECO:0000256" key="4">
    <source>
        <dbReference type="ARBA" id="ARBA00022729"/>
    </source>
</evidence>
<dbReference type="RefSeq" id="WP_269755246.1">
    <property type="nucleotide sequence ID" value="NZ_CP101412.1"/>
</dbReference>
<feature type="domain" description="CNA-B" evidence="8">
    <location>
        <begin position="552"/>
        <end position="641"/>
    </location>
</feature>
<dbReference type="Gene3D" id="2.60.40.10">
    <property type="entry name" value="Immunoglobulins"/>
    <property type="match status" value="1"/>
</dbReference>
<proteinExistence type="predicted"/>
<keyword evidence="5" id="KW-0572">Peptidoglycan-anchor</keyword>
<protein>
    <submittedName>
        <fullName evidence="11">Cna B-type domain-containing protein</fullName>
    </submittedName>
</protein>
<keyword evidence="7" id="KW-1133">Transmembrane helix</keyword>
<feature type="compositionally biased region" description="Basic and acidic residues" evidence="6">
    <location>
        <begin position="82"/>
        <end position="122"/>
    </location>
</feature>
<feature type="domain" description="SpaA-like prealbumin fold" evidence="9">
    <location>
        <begin position="459"/>
        <end position="547"/>
    </location>
</feature>
<evidence type="ECO:0000256" key="3">
    <source>
        <dbReference type="ARBA" id="ARBA00022525"/>
    </source>
</evidence>
<name>A0AAX3K7B0_9FIRM</name>
<evidence type="ECO:0000256" key="6">
    <source>
        <dbReference type="SAM" id="MobiDB-lite"/>
    </source>
</evidence>
<evidence type="ECO:0000259" key="9">
    <source>
        <dbReference type="Pfam" id="PF17802"/>
    </source>
</evidence>
<dbReference type="InterPro" id="IPR041033">
    <property type="entry name" value="SpaA_PFL_dom_1"/>
</dbReference>
<feature type="transmembrane region" description="Helical" evidence="7">
    <location>
        <begin position="1607"/>
        <end position="1625"/>
    </location>
</feature>
<keyword evidence="7" id="KW-0812">Transmembrane</keyword>
<dbReference type="Pfam" id="PF17961">
    <property type="entry name" value="Big_8"/>
    <property type="match status" value="1"/>
</dbReference>
<dbReference type="GO" id="GO:0007155">
    <property type="term" value="P:cell adhesion"/>
    <property type="evidence" value="ECO:0007669"/>
    <property type="project" value="InterPro"/>
</dbReference>
<accession>A0AAX3K7B0</accession>
<feature type="region of interest" description="Disordered" evidence="6">
    <location>
        <begin position="74"/>
        <end position="122"/>
    </location>
</feature>
<feature type="domain" description="CNA-B" evidence="8">
    <location>
        <begin position="1225"/>
        <end position="1306"/>
    </location>
</feature>
<feature type="domain" description="CNA-B" evidence="8">
    <location>
        <begin position="1316"/>
        <end position="1404"/>
    </location>
</feature>
<evidence type="ECO:0000256" key="1">
    <source>
        <dbReference type="ARBA" id="ARBA00004168"/>
    </source>
</evidence>
<dbReference type="Proteomes" id="UP001210690">
    <property type="component" value="Chromosome"/>
</dbReference>
<feature type="domain" description="CNA-B" evidence="8">
    <location>
        <begin position="1412"/>
        <end position="1493"/>
    </location>
</feature>
<dbReference type="InterPro" id="IPR013783">
    <property type="entry name" value="Ig-like_fold"/>
</dbReference>
<feature type="domain" description="CNA-B" evidence="8">
    <location>
        <begin position="746"/>
        <end position="832"/>
    </location>
</feature>
<feature type="domain" description="CNA-B" evidence="8">
    <location>
        <begin position="1128"/>
        <end position="1217"/>
    </location>
</feature>
<dbReference type="InterPro" id="IPR008966">
    <property type="entry name" value="Adhesion_dom_sf"/>
</dbReference>
<feature type="domain" description="CNA-B" evidence="8">
    <location>
        <begin position="937"/>
        <end position="1023"/>
    </location>
</feature>
<dbReference type="NCBIfam" id="TIGR01167">
    <property type="entry name" value="LPXTG_anchor"/>
    <property type="match status" value="1"/>
</dbReference>
<dbReference type="Gene3D" id="2.60.40.1280">
    <property type="match status" value="1"/>
</dbReference>
<keyword evidence="2" id="KW-0134">Cell wall</keyword>
<evidence type="ECO:0000259" key="10">
    <source>
        <dbReference type="Pfam" id="PF17961"/>
    </source>
</evidence>
<sequence>MKKNVISILMIFVLLFGTVAPSFEKVSFANKSNENNIVYTDKKINSDAKKSLTDSSKHNENDIEKTKKEVDIKTGIKANNTKSKEGKKTDSMSEKTLEKNKSENKKIEKDKKSDTERNKSKEQTFITEVRDIMRTPKEVDATIVEFKIVRDNNENPTGTFNFYEAFKIKIKWDASKHGKTLKKGDFFKIKIPEEFRLAHKIEFDLKTEDGKVLGHLVATPNTNGGADVVVTFNEYVETHENIKGEFSFDSAFNVSKYIKKSDGSYTISYTFDGKTYNHNIKPKPNVSNNEVFVKWANKTQDGLNEAEWVLRLNFKKGIFANVVISDELTSETGVLPLNIKYKPDTFRLKQVEFNSTGDDISGDKYKSIKYEELKNYITFDKDMRKFTFRMSDFLKDKGYSADGKLNGTQWYLFYKSTYEKGLKLKNKAEFKSKEETIERSSYYQSAEGNGSGGGDLTNKIKIKKVDSDNTDKPLANAKFKIIKKGDTSKVWNIVTDAKGEAETERLSQGDYEIIETDAPLGYMRDDKPIPVKIIDGQATITTIKNKKTKIEVKVIKAWEDKDNQDGKRPESITVKLFANGQPTNKTLTLTKENGWKGSFDNLDEYKDGKKIDYSIEEEDVGNGYAGFITQPSETEFKIINTRQTEKVNVAGEKTWEDKDNQDGKRPTKIKVKLLKQVENETPVVVETKEIEADATGKWTYSFENLDKYEKGKLIKYSIDEEEVTGYTKTVDGYNIKNSYIPEVVNISGEKTWNDNDDQDGKRPESIKVTLYKTVNGVKSKVEEKDVTKANGWKYEFKNLPKYEKGKEIKYSIEEDSVAGYVGSLDGYNLTNTHTPEKVNIAGEKTWEDKDNQDGKRPTKIKVKLLKQVENETPVVVETKEVSKGTDGKWKYEFKNLPKYEKGKLIKYSIDEEEVTGYTKTVDGYNIKNSYTPEVVNIAGEKTWNDNDDQDGKRPESIKVTLYKTVNGIKSKVEEKDVTKANGWKYEFKNLPKYEKGKEIKYSIEEDSVAGYVGSLDGYNLTNTHTPEKVNVAGEKTWEDKDNQDGKRPTKIKVKLLKQVENETPVVVETKEVEADATGKWTYSFENLDKYEKGKLIKYSIDEEEVTGYTKTVDGYNIKNSHTPSKTSIKVTKVWEDKDNQDGVRPNSVTIKLLADGVETGDKLTLTAVNGWKGSFDNLDEYKAGKKIQYSIEEEDVGNGYSGFIAQTSNTEFNVINKREPEKTFVEGAKTWNDKDNQDGKRPTEITINLLKNGTKIASKKVTKADGWKWKFENLDKYENGKEINYTIAEEKVEGYTTEVKGYDVKNSYTPGKTSLQVTKAWEDKNDQDGVRPTSVTIKLLADGVETGKKLVLTKANNWTGSFTDLDEYKAGKKIVYTIKEETVGNGYISVVTKTGENTFIVTNTREPEKTFVEGTKTWNDKDNQDGKRPTEITINLLKNGTKIASKKVTKADGWKWKFENLDKYENGKEINYTIAEEKVEGYTTEVKGYDVKNSYTPGKTSLQVTKAWEDKNDQDGVRPNSVTIKLLADGVETGKKLVLTKANNWTGSFTDLDEYKDGKKIVYTIKEEPVGNGYKSVITGNEKEGFVVTNVRTPEQRIPKTGAGSNSALYAVLLGLSGTVIFSVFRRKRKENL</sequence>
<dbReference type="InterPro" id="IPR041171">
    <property type="entry name" value="SDR_Ig"/>
</dbReference>
<dbReference type="EMBL" id="CP101412">
    <property type="protein sequence ID" value="WBB30925.1"/>
    <property type="molecule type" value="Genomic_DNA"/>
</dbReference>
<evidence type="ECO:0000313" key="11">
    <source>
        <dbReference type="EMBL" id="WBB30925.1"/>
    </source>
</evidence>
<dbReference type="SUPFAM" id="SSF49478">
    <property type="entry name" value="Cna protein B-type domain"/>
    <property type="match status" value="12"/>
</dbReference>
<dbReference type="InterPro" id="IPR011252">
    <property type="entry name" value="Fibrogen-bd_dom1"/>
</dbReference>
<dbReference type="SUPFAM" id="SSF49401">
    <property type="entry name" value="Bacterial adhesins"/>
    <property type="match status" value="1"/>
</dbReference>
<feature type="domain" description="CNA-B" evidence="8">
    <location>
        <begin position="1503"/>
        <end position="1590"/>
    </location>
</feature>
<feature type="domain" description="CNA-B" evidence="8">
    <location>
        <begin position="840"/>
        <end position="928"/>
    </location>
</feature>
<dbReference type="Pfam" id="PF05738">
    <property type="entry name" value="Cna_B"/>
    <property type="match status" value="11"/>
</dbReference>
<dbReference type="Pfam" id="PF17802">
    <property type="entry name" value="SpaA"/>
    <property type="match status" value="1"/>
</dbReference>